<name>A0A9D3Y6B8_DREPO</name>
<proteinExistence type="predicted"/>
<dbReference type="EMBL" id="JAIWYP010000019">
    <property type="protein sequence ID" value="KAH3692775.1"/>
    <property type="molecule type" value="Genomic_DNA"/>
</dbReference>
<reference evidence="2" key="1">
    <citation type="journal article" date="2019" name="bioRxiv">
        <title>The Genome of the Zebra Mussel, Dreissena polymorpha: A Resource for Invasive Species Research.</title>
        <authorList>
            <person name="McCartney M.A."/>
            <person name="Auch B."/>
            <person name="Kono T."/>
            <person name="Mallez S."/>
            <person name="Zhang Y."/>
            <person name="Obille A."/>
            <person name="Becker A."/>
            <person name="Abrahante J.E."/>
            <person name="Garbe J."/>
            <person name="Badalamenti J.P."/>
            <person name="Herman A."/>
            <person name="Mangelson H."/>
            <person name="Liachko I."/>
            <person name="Sullivan S."/>
            <person name="Sone E.D."/>
            <person name="Koren S."/>
            <person name="Silverstein K.A.T."/>
            <person name="Beckman K.B."/>
            <person name="Gohl D.M."/>
        </authorList>
    </citation>
    <scope>NUCLEOTIDE SEQUENCE</scope>
    <source>
        <strain evidence="2">Duluth1</strain>
        <tissue evidence="2">Whole animal</tissue>
    </source>
</reference>
<feature type="signal peptide" evidence="1">
    <location>
        <begin position="1"/>
        <end position="27"/>
    </location>
</feature>
<sequence length="109" mass="12915">MCTRTWSITEKNRTVLILMVLTYQVLANEYSQQYSCYADTCNLNTSVEYCGVVLRHCRRCEDVQNDFFTRMMTCNCTKYCYDRMHTIDIEKLREPRRCVPLWTVTVVGA</sequence>
<dbReference type="Proteomes" id="UP000828390">
    <property type="component" value="Unassembled WGS sequence"/>
</dbReference>
<comment type="caution">
    <text evidence="2">The sequence shown here is derived from an EMBL/GenBank/DDBJ whole genome shotgun (WGS) entry which is preliminary data.</text>
</comment>
<feature type="chain" id="PRO_5038527140" evidence="1">
    <location>
        <begin position="28"/>
        <end position="109"/>
    </location>
</feature>
<dbReference type="AlphaFoldDB" id="A0A9D3Y6B8"/>
<protein>
    <submittedName>
        <fullName evidence="2">Uncharacterized protein</fullName>
    </submittedName>
</protein>
<reference evidence="2" key="2">
    <citation type="submission" date="2020-11" db="EMBL/GenBank/DDBJ databases">
        <authorList>
            <person name="McCartney M.A."/>
            <person name="Auch B."/>
            <person name="Kono T."/>
            <person name="Mallez S."/>
            <person name="Becker A."/>
            <person name="Gohl D.M."/>
            <person name="Silverstein K.A.T."/>
            <person name="Koren S."/>
            <person name="Bechman K.B."/>
            <person name="Herman A."/>
            <person name="Abrahante J.E."/>
            <person name="Garbe J."/>
        </authorList>
    </citation>
    <scope>NUCLEOTIDE SEQUENCE</scope>
    <source>
        <strain evidence="2">Duluth1</strain>
        <tissue evidence="2">Whole animal</tissue>
    </source>
</reference>
<keyword evidence="1" id="KW-0732">Signal</keyword>
<evidence type="ECO:0000313" key="3">
    <source>
        <dbReference type="Proteomes" id="UP000828390"/>
    </source>
</evidence>
<evidence type="ECO:0000256" key="1">
    <source>
        <dbReference type="SAM" id="SignalP"/>
    </source>
</evidence>
<accession>A0A9D3Y6B8</accession>
<keyword evidence="3" id="KW-1185">Reference proteome</keyword>
<organism evidence="2 3">
    <name type="scientific">Dreissena polymorpha</name>
    <name type="common">Zebra mussel</name>
    <name type="synonym">Mytilus polymorpha</name>
    <dbReference type="NCBI Taxonomy" id="45954"/>
    <lineage>
        <taxon>Eukaryota</taxon>
        <taxon>Metazoa</taxon>
        <taxon>Spiralia</taxon>
        <taxon>Lophotrochozoa</taxon>
        <taxon>Mollusca</taxon>
        <taxon>Bivalvia</taxon>
        <taxon>Autobranchia</taxon>
        <taxon>Heteroconchia</taxon>
        <taxon>Euheterodonta</taxon>
        <taxon>Imparidentia</taxon>
        <taxon>Neoheterodontei</taxon>
        <taxon>Myida</taxon>
        <taxon>Dreissenoidea</taxon>
        <taxon>Dreissenidae</taxon>
        <taxon>Dreissena</taxon>
    </lineage>
</organism>
<evidence type="ECO:0000313" key="2">
    <source>
        <dbReference type="EMBL" id="KAH3692775.1"/>
    </source>
</evidence>
<gene>
    <name evidence="2" type="ORF">DPMN_194527</name>
</gene>